<proteinExistence type="predicted"/>
<dbReference type="SMART" id="SM00927">
    <property type="entry name" value="MutH"/>
    <property type="match status" value="1"/>
</dbReference>
<evidence type="ECO:0000313" key="6">
    <source>
        <dbReference type="Proteomes" id="UP001277803"/>
    </source>
</evidence>
<organism evidence="5 6">
    <name type="scientific">Bifidobacterium longum</name>
    <dbReference type="NCBI Taxonomy" id="216816"/>
    <lineage>
        <taxon>Bacteria</taxon>
        <taxon>Bacillati</taxon>
        <taxon>Actinomycetota</taxon>
        <taxon>Actinomycetes</taxon>
        <taxon>Bifidobacteriales</taxon>
        <taxon>Bifidobacteriaceae</taxon>
        <taxon>Bifidobacterium</taxon>
    </lineage>
</organism>
<dbReference type="InterPro" id="IPR011335">
    <property type="entry name" value="Restrct_endonuc-II-like"/>
</dbReference>
<dbReference type="EMBL" id="JAWLRA010000022">
    <property type="protein sequence ID" value="MDW3126646.1"/>
    <property type="molecule type" value="Genomic_DNA"/>
</dbReference>
<dbReference type="Gene3D" id="3.40.600.10">
    <property type="entry name" value="DNA mismatch repair MutH/Restriction endonuclease, type II"/>
    <property type="match status" value="2"/>
</dbReference>
<dbReference type="GO" id="GO:0004519">
    <property type="term" value="F:endonuclease activity"/>
    <property type="evidence" value="ECO:0007669"/>
    <property type="project" value="UniProtKB-KW"/>
</dbReference>
<keyword evidence="2 5" id="KW-0255">Endonuclease</keyword>
<dbReference type="SUPFAM" id="SSF52980">
    <property type="entry name" value="Restriction endonuclease-like"/>
    <property type="match status" value="2"/>
</dbReference>
<keyword evidence="1" id="KW-0540">Nuclease</keyword>
<dbReference type="InterPro" id="IPR011337">
    <property type="entry name" value="DNA_rep_MutH/RE_typeII_Sau3AI"/>
</dbReference>
<evidence type="ECO:0000313" key="5">
    <source>
        <dbReference type="EMBL" id="MDW3126646.1"/>
    </source>
</evidence>
<reference evidence="5" key="1">
    <citation type="submission" date="2023-10" db="EMBL/GenBank/DDBJ databases">
        <title>Rapid discrimination of Bifidobacterium longum Subspecies based on MALDI-TOF MS and Machine Learning.</title>
        <authorList>
            <person name="Chen J."/>
        </authorList>
    </citation>
    <scope>NUCLEOTIDE SEQUENCE</scope>
    <source>
        <strain evidence="5">YGMCC0039</strain>
    </source>
</reference>
<dbReference type="CDD" id="cd22356">
    <property type="entry name" value="Sau3AI_N-like"/>
    <property type="match status" value="1"/>
</dbReference>
<dbReference type="GO" id="GO:0016787">
    <property type="term" value="F:hydrolase activity"/>
    <property type="evidence" value="ECO:0007669"/>
    <property type="project" value="UniProtKB-KW"/>
</dbReference>
<dbReference type="RefSeq" id="WP_077422422.1">
    <property type="nucleotide sequence ID" value="NZ_CACRSV010000026.1"/>
</dbReference>
<dbReference type="NCBIfam" id="NF040973">
    <property type="entry name" value="restrict_Sau3AI"/>
    <property type="match status" value="1"/>
</dbReference>
<dbReference type="Pfam" id="PF02976">
    <property type="entry name" value="MutH"/>
    <property type="match status" value="1"/>
</dbReference>
<sequence length="496" mass="55974">MSSSEPEFNNAREYSSLEEVMNTLLTANGKSFRELDKTGRALTGGNKGSLGQIIEESVLKYAINSDAEPDIRIGGTSYELKVTPLKHIKKGKQTSAKERLVIDIINYLALADETDFESSKMWDKARNIILVYYYDDRTDKKKELRIDCRVLASYLMAYEADDLVTIKNDWHIIRDKVVSGHADSLSESDTDYLAACTKGANAKQLRKAPAPADSSSPTIFAKQRAFSLKASYMTAIARKLLNQKDEAARLPIPREQTINQYVAAKIAPYVGRSNKDIATELQVTALPTAKSYNSSLTLAMLGTSRSSISAIEQFSKANINQFKSVTIYPNGLPKEHMSFPAITDEQWEEWANPDTVWEQSFVHDFFETSKFLIMVSRSPVPYKSGHDKTKDIFTDAFLWNMPEDDIEQYVKPIWETMHTLLIEHTPLNYGIRGKNLIPGPSVNKVFHLRPHANKGKDNGNENDRTVMPNGEIITKQGFWLDRRYIAKIAATRTLLH</sequence>
<gene>
    <name evidence="5" type="ORF">RS890_06005</name>
</gene>
<protein>
    <submittedName>
        <fullName evidence="5">Sau3AI family type II restriction endonuclease</fullName>
    </submittedName>
</protein>
<evidence type="ECO:0000256" key="3">
    <source>
        <dbReference type="ARBA" id="ARBA00022801"/>
    </source>
</evidence>
<dbReference type="AlphaFoldDB" id="A0AB35SCK0"/>
<dbReference type="Proteomes" id="UP001277803">
    <property type="component" value="Unassembled WGS sequence"/>
</dbReference>
<name>A0AB35SCK0_BIFLN</name>
<feature type="domain" description="DNA mismatch repair MutH/Type II restriction enzyme Sau3AI" evidence="4">
    <location>
        <begin position="61"/>
        <end position="169"/>
    </location>
</feature>
<keyword evidence="3" id="KW-0378">Hydrolase</keyword>
<dbReference type="GO" id="GO:0003677">
    <property type="term" value="F:DNA binding"/>
    <property type="evidence" value="ECO:0007669"/>
    <property type="project" value="InterPro"/>
</dbReference>
<evidence type="ECO:0000256" key="2">
    <source>
        <dbReference type="ARBA" id="ARBA00022759"/>
    </source>
</evidence>
<dbReference type="InterPro" id="IPR037057">
    <property type="entry name" value="DNA_rep_MutH/T2_RE_sf"/>
</dbReference>
<evidence type="ECO:0000259" key="4">
    <source>
        <dbReference type="SMART" id="SM00927"/>
    </source>
</evidence>
<evidence type="ECO:0000256" key="1">
    <source>
        <dbReference type="ARBA" id="ARBA00022722"/>
    </source>
</evidence>
<comment type="caution">
    <text evidence="5">The sequence shown here is derived from an EMBL/GenBank/DDBJ whole genome shotgun (WGS) entry which is preliminary data.</text>
</comment>
<accession>A0AB35SCK0</accession>
<dbReference type="CDD" id="cd22355">
    <property type="entry name" value="Sau3AI_C"/>
    <property type="match status" value="1"/>
</dbReference>